<reference evidence="1" key="1">
    <citation type="journal article" date="2021" name="IMA Fungus">
        <title>Genomic characterization of three marine fungi, including Emericellopsis atlantica sp. nov. with signatures of a generalist lifestyle and marine biomass degradation.</title>
        <authorList>
            <person name="Hagestad O.C."/>
            <person name="Hou L."/>
            <person name="Andersen J.H."/>
            <person name="Hansen E.H."/>
            <person name="Altermark B."/>
            <person name="Li C."/>
            <person name="Kuhnert E."/>
            <person name="Cox R.J."/>
            <person name="Crous P.W."/>
            <person name="Spatafora J.W."/>
            <person name="Lail K."/>
            <person name="Amirebrahimi M."/>
            <person name="Lipzen A."/>
            <person name="Pangilinan J."/>
            <person name="Andreopoulos W."/>
            <person name="Hayes R.D."/>
            <person name="Ng V."/>
            <person name="Grigoriev I.V."/>
            <person name="Jackson S.A."/>
            <person name="Sutton T.D.S."/>
            <person name="Dobson A.D.W."/>
            <person name="Rama T."/>
        </authorList>
    </citation>
    <scope>NUCLEOTIDE SEQUENCE</scope>
    <source>
        <strain evidence="1">TRa018bII</strain>
    </source>
</reference>
<accession>A0A9P7Y716</accession>
<keyword evidence="2" id="KW-1185">Reference proteome</keyword>
<sequence>RTVPKSETEVLSQEINEDFGTYRIQAGQRVHYVTIATDIFDEDTMCRPLLISQLPDFPDEEWTTMEVSRKSDPTLTFELLFEDFPAVKVIVK</sequence>
<proteinExistence type="predicted"/>
<dbReference type="OrthoDB" id="2687876at2759"/>
<gene>
    <name evidence="1" type="ORF">BJ875DRAFT_389666</name>
</gene>
<dbReference type="EMBL" id="MU251984">
    <property type="protein sequence ID" value="KAG9228306.1"/>
    <property type="molecule type" value="Genomic_DNA"/>
</dbReference>
<protein>
    <submittedName>
        <fullName evidence="1">Uncharacterized protein</fullName>
    </submittedName>
</protein>
<comment type="caution">
    <text evidence="1">The sequence shown here is derived from an EMBL/GenBank/DDBJ whole genome shotgun (WGS) entry which is preliminary data.</text>
</comment>
<name>A0A9P7Y716_9HELO</name>
<dbReference type="Proteomes" id="UP000824998">
    <property type="component" value="Unassembled WGS sequence"/>
</dbReference>
<evidence type="ECO:0000313" key="1">
    <source>
        <dbReference type="EMBL" id="KAG9228306.1"/>
    </source>
</evidence>
<organism evidence="1 2">
    <name type="scientific">Amylocarpus encephaloides</name>
    <dbReference type="NCBI Taxonomy" id="45428"/>
    <lineage>
        <taxon>Eukaryota</taxon>
        <taxon>Fungi</taxon>
        <taxon>Dikarya</taxon>
        <taxon>Ascomycota</taxon>
        <taxon>Pezizomycotina</taxon>
        <taxon>Leotiomycetes</taxon>
        <taxon>Helotiales</taxon>
        <taxon>Helotiales incertae sedis</taxon>
        <taxon>Amylocarpus</taxon>
    </lineage>
</organism>
<feature type="non-terminal residue" evidence="1">
    <location>
        <position position="1"/>
    </location>
</feature>
<dbReference type="AlphaFoldDB" id="A0A9P7Y716"/>
<evidence type="ECO:0000313" key="2">
    <source>
        <dbReference type="Proteomes" id="UP000824998"/>
    </source>
</evidence>